<organism evidence="1 2">
    <name type="scientific">Mycena pura</name>
    <dbReference type="NCBI Taxonomy" id="153505"/>
    <lineage>
        <taxon>Eukaryota</taxon>
        <taxon>Fungi</taxon>
        <taxon>Dikarya</taxon>
        <taxon>Basidiomycota</taxon>
        <taxon>Agaricomycotina</taxon>
        <taxon>Agaricomycetes</taxon>
        <taxon>Agaricomycetidae</taxon>
        <taxon>Agaricales</taxon>
        <taxon>Marasmiineae</taxon>
        <taxon>Mycenaceae</taxon>
        <taxon>Mycena</taxon>
    </lineage>
</organism>
<dbReference type="EMBL" id="JARJCW010000009">
    <property type="protein sequence ID" value="KAJ7220728.1"/>
    <property type="molecule type" value="Genomic_DNA"/>
</dbReference>
<evidence type="ECO:0000313" key="1">
    <source>
        <dbReference type="EMBL" id="KAJ7220728.1"/>
    </source>
</evidence>
<keyword evidence="2" id="KW-1185">Reference proteome</keyword>
<gene>
    <name evidence="1" type="ORF">GGX14DRAFT_675828</name>
</gene>
<comment type="caution">
    <text evidence="1">The sequence shown here is derived from an EMBL/GenBank/DDBJ whole genome shotgun (WGS) entry which is preliminary data.</text>
</comment>
<sequence>MSQVRNESPACSSHSSRPSRRFLFPPISLQASIALPSEGFPAAWLLPYDDQVIVKAQWNHEAPPADAPDGDEFTADWSISNSAVFFTPTSLGVAIGPTIVRHYFGLAGCIIPIASIEPMLSESPAMIFTIAGPADAEGKKQFYVYFHDSLDLSATEVYSLSRFASVADFFRNPHAEQWGHWQVRVPPVPGGEDMAKQELNKLGYSYDVPAMP</sequence>
<proteinExistence type="predicted"/>
<reference evidence="1" key="1">
    <citation type="submission" date="2023-03" db="EMBL/GenBank/DDBJ databases">
        <title>Massive genome expansion in bonnet fungi (Mycena s.s.) driven by repeated elements and novel gene families across ecological guilds.</title>
        <authorList>
            <consortium name="Lawrence Berkeley National Laboratory"/>
            <person name="Harder C.B."/>
            <person name="Miyauchi S."/>
            <person name="Viragh M."/>
            <person name="Kuo A."/>
            <person name="Thoen E."/>
            <person name="Andreopoulos B."/>
            <person name="Lu D."/>
            <person name="Skrede I."/>
            <person name="Drula E."/>
            <person name="Henrissat B."/>
            <person name="Morin E."/>
            <person name="Kohler A."/>
            <person name="Barry K."/>
            <person name="LaButti K."/>
            <person name="Morin E."/>
            <person name="Salamov A."/>
            <person name="Lipzen A."/>
            <person name="Mereny Z."/>
            <person name="Hegedus B."/>
            <person name="Baldrian P."/>
            <person name="Stursova M."/>
            <person name="Weitz H."/>
            <person name="Taylor A."/>
            <person name="Grigoriev I.V."/>
            <person name="Nagy L.G."/>
            <person name="Martin F."/>
            <person name="Kauserud H."/>
        </authorList>
    </citation>
    <scope>NUCLEOTIDE SEQUENCE</scope>
    <source>
        <strain evidence="1">9144</strain>
    </source>
</reference>
<dbReference type="Proteomes" id="UP001219525">
    <property type="component" value="Unassembled WGS sequence"/>
</dbReference>
<protein>
    <submittedName>
        <fullName evidence="1">Uncharacterized protein</fullName>
    </submittedName>
</protein>
<dbReference type="AlphaFoldDB" id="A0AAD6VV60"/>
<accession>A0AAD6VV60</accession>
<evidence type="ECO:0000313" key="2">
    <source>
        <dbReference type="Proteomes" id="UP001219525"/>
    </source>
</evidence>
<name>A0AAD6VV60_9AGAR</name>